<dbReference type="OrthoDB" id="409136at2759"/>
<name>A0A1Z5K227_FISSO</name>
<reference evidence="4 5" key="1">
    <citation type="journal article" date="2015" name="Plant Cell">
        <title>Oil accumulation by the oleaginous diatom Fistulifera solaris as revealed by the genome and transcriptome.</title>
        <authorList>
            <person name="Tanaka T."/>
            <person name="Maeda Y."/>
            <person name="Veluchamy A."/>
            <person name="Tanaka M."/>
            <person name="Abida H."/>
            <person name="Marechal E."/>
            <person name="Bowler C."/>
            <person name="Muto M."/>
            <person name="Sunaga Y."/>
            <person name="Tanaka M."/>
            <person name="Yoshino T."/>
            <person name="Taniguchi T."/>
            <person name="Fukuda Y."/>
            <person name="Nemoto M."/>
            <person name="Matsumoto M."/>
            <person name="Wong P.S."/>
            <person name="Aburatani S."/>
            <person name="Fujibuchi W."/>
        </authorList>
    </citation>
    <scope>NUCLEOTIDE SEQUENCE [LARGE SCALE GENOMIC DNA]</scope>
    <source>
        <strain evidence="4 5">JPCC DA0580</strain>
    </source>
</reference>
<protein>
    <recommendedName>
        <fullName evidence="3">Thioredoxin domain-containing protein</fullName>
    </recommendedName>
</protein>
<feature type="chain" id="PRO_5012871067" description="Thioredoxin domain-containing protein" evidence="2">
    <location>
        <begin position="25"/>
        <end position="284"/>
    </location>
</feature>
<proteinExistence type="predicted"/>
<comment type="caution">
    <text evidence="4">The sequence shown here is derived from an EMBL/GenBank/DDBJ whole genome shotgun (WGS) entry which is preliminary data.</text>
</comment>
<evidence type="ECO:0000256" key="2">
    <source>
        <dbReference type="SAM" id="SignalP"/>
    </source>
</evidence>
<evidence type="ECO:0000313" key="5">
    <source>
        <dbReference type="Proteomes" id="UP000198406"/>
    </source>
</evidence>
<sequence>MRLISQNSLFVLLALNALIHCIASTEEATIDLDGIATEAVSDAIPQSPDITATDVDSQESKVEATQQDSGEEKHEELPLQSGPFIDLFGPVLLSLEMLDETHAQLAPQLTNDALKGKKVVGLYFSADWCGPCRQFTPELNSFYSKMNKRRGRKDEFEIVWVSRCRDTNSYGQYFTQMGGWLALPPEEAMGQRGAWLGEKFKVKSIPTLVLLDDLGNVITLDGRNKIPQDKAGIGFPWRNPIASLYMALVPRTLRLMVKSQLIDVKDRLLGQIGRILRPGSAKVA</sequence>
<evidence type="ECO:0000313" key="4">
    <source>
        <dbReference type="EMBL" id="GAX20058.1"/>
    </source>
</evidence>
<dbReference type="Gene3D" id="3.40.30.10">
    <property type="entry name" value="Glutaredoxin"/>
    <property type="match status" value="1"/>
</dbReference>
<dbReference type="EMBL" id="BDSP01000141">
    <property type="protein sequence ID" value="GAX20058.1"/>
    <property type="molecule type" value="Genomic_DNA"/>
</dbReference>
<dbReference type="InterPro" id="IPR013766">
    <property type="entry name" value="Thioredoxin_domain"/>
</dbReference>
<dbReference type="PANTHER" id="PTHR46472">
    <property type="entry name" value="NUCLEOREDOXIN"/>
    <property type="match status" value="1"/>
</dbReference>
<dbReference type="GO" id="GO:0004791">
    <property type="term" value="F:thioredoxin-disulfide reductase (NADPH) activity"/>
    <property type="evidence" value="ECO:0007669"/>
    <property type="project" value="TreeGrafter"/>
</dbReference>
<feature type="domain" description="Thioredoxin" evidence="3">
    <location>
        <begin position="41"/>
        <end position="254"/>
    </location>
</feature>
<dbReference type="InParanoid" id="A0A1Z5K227"/>
<keyword evidence="2" id="KW-0732">Signal</keyword>
<dbReference type="Proteomes" id="UP000198406">
    <property type="component" value="Unassembled WGS sequence"/>
</dbReference>
<dbReference type="GO" id="GO:0031397">
    <property type="term" value="P:negative regulation of protein ubiquitination"/>
    <property type="evidence" value="ECO:0007669"/>
    <property type="project" value="TreeGrafter"/>
</dbReference>
<dbReference type="PROSITE" id="PS51352">
    <property type="entry name" value="THIOREDOXIN_2"/>
    <property type="match status" value="1"/>
</dbReference>
<dbReference type="InterPro" id="IPR012336">
    <property type="entry name" value="Thioredoxin-like_fold"/>
</dbReference>
<organism evidence="4 5">
    <name type="scientific">Fistulifera solaris</name>
    <name type="common">Oleaginous diatom</name>
    <dbReference type="NCBI Taxonomy" id="1519565"/>
    <lineage>
        <taxon>Eukaryota</taxon>
        <taxon>Sar</taxon>
        <taxon>Stramenopiles</taxon>
        <taxon>Ochrophyta</taxon>
        <taxon>Bacillariophyta</taxon>
        <taxon>Bacillariophyceae</taxon>
        <taxon>Bacillariophycidae</taxon>
        <taxon>Naviculales</taxon>
        <taxon>Naviculaceae</taxon>
        <taxon>Fistulifera</taxon>
    </lineage>
</organism>
<feature type="signal peptide" evidence="2">
    <location>
        <begin position="1"/>
        <end position="24"/>
    </location>
</feature>
<dbReference type="SUPFAM" id="SSF52833">
    <property type="entry name" value="Thioredoxin-like"/>
    <property type="match status" value="1"/>
</dbReference>
<feature type="region of interest" description="Disordered" evidence="1">
    <location>
        <begin position="46"/>
        <end position="77"/>
    </location>
</feature>
<keyword evidence="5" id="KW-1185">Reference proteome</keyword>
<dbReference type="AlphaFoldDB" id="A0A1Z5K227"/>
<evidence type="ECO:0000256" key="1">
    <source>
        <dbReference type="SAM" id="MobiDB-lite"/>
    </source>
</evidence>
<dbReference type="GO" id="GO:0005634">
    <property type="term" value="C:nucleus"/>
    <property type="evidence" value="ECO:0007669"/>
    <property type="project" value="TreeGrafter"/>
</dbReference>
<dbReference type="PANTHER" id="PTHR46472:SF1">
    <property type="entry name" value="NUCLEOREDOXIN"/>
    <property type="match status" value="1"/>
</dbReference>
<dbReference type="InterPro" id="IPR036249">
    <property type="entry name" value="Thioredoxin-like_sf"/>
</dbReference>
<accession>A0A1Z5K227</accession>
<gene>
    <name evidence="4" type="ORF">FisN_1Lh461</name>
</gene>
<dbReference type="Pfam" id="PF13905">
    <property type="entry name" value="Thioredoxin_8"/>
    <property type="match status" value="1"/>
</dbReference>
<dbReference type="GO" id="GO:0030178">
    <property type="term" value="P:negative regulation of Wnt signaling pathway"/>
    <property type="evidence" value="ECO:0007669"/>
    <property type="project" value="TreeGrafter"/>
</dbReference>
<evidence type="ECO:0000259" key="3">
    <source>
        <dbReference type="PROSITE" id="PS51352"/>
    </source>
</evidence>